<dbReference type="InterPro" id="IPR018490">
    <property type="entry name" value="cNMP-bd_dom_sf"/>
</dbReference>
<proteinExistence type="predicted"/>
<name>A0ABP8H7Z3_9SPHI</name>
<feature type="domain" description="Cyclic nucleotide-binding" evidence="1">
    <location>
        <begin position="11"/>
        <end position="113"/>
    </location>
</feature>
<keyword evidence="3" id="KW-1185">Reference proteome</keyword>
<organism evidence="2 3">
    <name type="scientific">Mucilaginibacter gynuensis</name>
    <dbReference type="NCBI Taxonomy" id="1302236"/>
    <lineage>
        <taxon>Bacteria</taxon>
        <taxon>Pseudomonadati</taxon>
        <taxon>Bacteroidota</taxon>
        <taxon>Sphingobacteriia</taxon>
        <taxon>Sphingobacteriales</taxon>
        <taxon>Sphingobacteriaceae</taxon>
        <taxon>Mucilaginibacter</taxon>
    </lineage>
</organism>
<dbReference type="CDD" id="cd00038">
    <property type="entry name" value="CAP_ED"/>
    <property type="match status" value="1"/>
</dbReference>
<sequence>MPEELIKKIRSIGNFSDADIAFFIDKLDETVIAKGEHFLSEGQVSRHLGYVVSGLAMHYKVYDGVEIPCDFTSENGWLGYLNSFTNKTPSDMNIKALEETRLLLLSADNLEKVYQVQPRFMLLKDHYTELSFISNTRHTADLTMLTAKQRYYKFMQENPGLINRVPQYYIAAYLGIKPQSLSRIRK</sequence>
<gene>
    <name evidence="2" type="ORF">GCM10023149_43350</name>
</gene>
<reference evidence="3" key="1">
    <citation type="journal article" date="2019" name="Int. J. Syst. Evol. Microbiol.">
        <title>The Global Catalogue of Microorganisms (GCM) 10K type strain sequencing project: providing services to taxonomists for standard genome sequencing and annotation.</title>
        <authorList>
            <consortium name="The Broad Institute Genomics Platform"/>
            <consortium name="The Broad Institute Genome Sequencing Center for Infectious Disease"/>
            <person name="Wu L."/>
            <person name="Ma J."/>
        </authorList>
    </citation>
    <scope>NUCLEOTIDE SEQUENCE [LARGE SCALE GENOMIC DNA]</scope>
    <source>
        <strain evidence="3">JCM 17705</strain>
    </source>
</reference>
<dbReference type="InterPro" id="IPR000595">
    <property type="entry name" value="cNMP-bd_dom"/>
</dbReference>
<dbReference type="RefSeq" id="WP_345213277.1">
    <property type="nucleotide sequence ID" value="NZ_BAABFT010000015.1"/>
</dbReference>
<accession>A0ABP8H7Z3</accession>
<dbReference type="Gene3D" id="2.60.120.10">
    <property type="entry name" value="Jelly Rolls"/>
    <property type="match status" value="1"/>
</dbReference>
<dbReference type="EMBL" id="BAABFT010000015">
    <property type="protein sequence ID" value="GAA4335388.1"/>
    <property type="molecule type" value="Genomic_DNA"/>
</dbReference>
<evidence type="ECO:0000259" key="1">
    <source>
        <dbReference type="PROSITE" id="PS50042"/>
    </source>
</evidence>
<dbReference type="PROSITE" id="PS50042">
    <property type="entry name" value="CNMP_BINDING_3"/>
    <property type="match status" value="1"/>
</dbReference>
<dbReference type="InterPro" id="IPR014710">
    <property type="entry name" value="RmlC-like_jellyroll"/>
</dbReference>
<comment type="caution">
    <text evidence="2">The sequence shown here is derived from an EMBL/GenBank/DDBJ whole genome shotgun (WGS) entry which is preliminary data.</text>
</comment>
<dbReference type="Proteomes" id="UP001500582">
    <property type="component" value="Unassembled WGS sequence"/>
</dbReference>
<dbReference type="SUPFAM" id="SSF51206">
    <property type="entry name" value="cAMP-binding domain-like"/>
    <property type="match status" value="1"/>
</dbReference>
<evidence type="ECO:0000313" key="3">
    <source>
        <dbReference type="Proteomes" id="UP001500582"/>
    </source>
</evidence>
<evidence type="ECO:0000313" key="2">
    <source>
        <dbReference type="EMBL" id="GAA4335388.1"/>
    </source>
</evidence>
<protein>
    <submittedName>
        <fullName evidence="2">Crp/Fnr family transcriptional regulator</fullName>
    </submittedName>
</protein>
<dbReference type="Pfam" id="PF00027">
    <property type="entry name" value="cNMP_binding"/>
    <property type="match status" value="1"/>
</dbReference>